<organism evidence="6 7">
    <name type="scientific">Jaapia argillacea MUCL 33604</name>
    <dbReference type="NCBI Taxonomy" id="933084"/>
    <lineage>
        <taxon>Eukaryota</taxon>
        <taxon>Fungi</taxon>
        <taxon>Dikarya</taxon>
        <taxon>Basidiomycota</taxon>
        <taxon>Agaricomycotina</taxon>
        <taxon>Agaricomycetes</taxon>
        <taxon>Agaricomycetidae</taxon>
        <taxon>Jaapiales</taxon>
        <taxon>Jaapiaceae</taxon>
        <taxon>Jaapia</taxon>
    </lineage>
</organism>
<feature type="compositionally biased region" description="Low complexity" evidence="4">
    <location>
        <begin position="1"/>
        <end position="24"/>
    </location>
</feature>
<evidence type="ECO:0000256" key="3">
    <source>
        <dbReference type="ARBA" id="ARBA00024947"/>
    </source>
</evidence>
<name>A0A067QC06_9AGAM</name>
<dbReference type="Proteomes" id="UP000027265">
    <property type="component" value="Unassembled WGS sequence"/>
</dbReference>
<dbReference type="PANTHER" id="PTHR12901:SF10">
    <property type="entry name" value="COENZYME Q-BINDING PROTEIN COQ10, MITOCHONDRIAL"/>
    <property type="match status" value="1"/>
</dbReference>
<dbReference type="HOGENOM" id="CLU_079653_1_1_1"/>
<dbReference type="InParanoid" id="A0A067QC06"/>
<feature type="domain" description="Coenzyme Q-binding protein COQ10 START" evidence="5">
    <location>
        <begin position="37"/>
        <end position="199"/>
    </location>
</feature>
<evidence type="ECO:0000313" key="7">
    <source>
        <dbReference type="Proteomes" id="UP000027265"/>
    </source>
</evidence>
<comment type="similarity">
    <text evidence="1">Belongs to the COQ10 family.</text>
</comment>
<proteinExistence type="inferred from homology"/>
<dbReference type="Pfam" id="PF03364">
    <property type="entry name" value="Polyketide_cyc"/>
    <property type="match status" value="1"/>
</dbReference>
<dbReference type="Gene3D" id="3.30.530.20">
    <property type="match status" value="1"/>
</dbReference>
<evidence type="ECO:0000256" key="1">
    <source>
        <dbReference type="ARBA" id="ARBA00006885"/>
    </source>
</evidence>
<protein>
    <recommendedName>
        <fullName evidence="5">Coenzyme Q-binding protein COQ10 START domain-containing protein</fullName>
    </recommendedName>
</protein>
<reference evidence="7" key="1">
    <citation type="journal article" date="2014" name="Proc. Natl. Acad. Sci. U.S.A.">
        <title>Extensive sampling of basidiomycete genomes demonstrates inadequacy of the white-rot/brown-rot paradigm for wood decay fungi.</title>
        <authorList>
            <person name="Riley R."/>
            <person name="Salamov A.A."/>
            <person name="Brown D.W."/>
            <person name="Nagy L.G."/>
            <person name="Floudas D."/>
            <person name="Held B.W."/>
            <person name="Levasseur A."/>
            <person name="Lombard V."/>
            <person name="Morin E."/>
            <person name="Otillar R."/>
            <person name="Lindquist E.A."/>
            <person name="Sun H."/>
            <person name="LaButti K.M."/>
            <person name="Schmutz J."/>
            <person name="Jabbour D."/>
            <person name="Luo H."/>
            <person name="Baker S.E."/>
            <person name="Pisabarro A.G."/>
            <person name="Walton J.D."/>
            <person name="Blanchette R.A."/>
            <person name="Henrissat B."/>
            <person name="Martin F."/>
            <person name="Cullen D."/>
            <person name="Hibbett D.S."/>
            <person name="Grigoriev I.V."/>
        </authorList>
    </citation>
    <scope>NUCLEOTIDE SEQUENCE [LARGE SCALE GENOMIC DNA]</scope>
    <source>
        <strain evidence="7">MUCL 33604</strain>
    </source>
</reference>
<dbReference type="GO" id="GO:0045333">
    <property type="term" value="P:cellular respiration"/>
    <property type="evidence" value="ECO:0007669"/>
    <property type="project" value="InterPro"/>
</dbReference>
<sequence>MSPPRRSLFSLPDLSSLSPFSSNSGETQTYHERKILPYKRSQLYQVVADVGSYPRFLPFCTDSRILQNSPSPSITTERQPSSVSVMEAELTVGFLSFKESYISQVTCRPDESVEAVASSSTPLFKDLVTTWRFQDASPQSPHPSTRLPTPSSQNSSNLSDEGPTLVTLDLAYAFANPVHATVSAAFFGQVSKLMVKAFEERCRELYGPGDR</sequence>
<evidence type="ECO:0000259" key="5">
    <source>
        <dbReference type="Pfam" id="PF03364"/>
    </source>
</evidence>
<accession>A0A067QC06</accession>
<dbReference type="InterPro" id="IPR005031">
    <property type="entry name" value="COQ10_START"/>
</dbReference>
<dbReference type="CDD" id="cd07813">
    <property type="entry name" value="COQ10p_like"/>
    <property type="match status" value="1"/>
</dbReference>
<evidence type="ECO:0000256" key="4">
    <source>
        <dbReference type="SAM" id="MobiDB-lite"/>
    </source>
</evidence>
<feature type="region of interest" description="Disordered" evidence="4">
    <location>
        <begin position="1"/>
        <end position="28"/>
    </location>
</feature>
<comment type="subunit">
    <text evidence="2">Interacts with coenzyme Q.</text>
</comment>
<evidence type="ECO:0000256" key="2">
    <source>
        <dbReference type="ARBA" id="ARBA00011814"/>
    </source>
</evidence>
<comment type="function">
    <text evidence="3">Required for the function of coenzyme Q in the respiratory chain. May serve as a chaperone or may be involved in the transport of Q6 from its site of synthesis to the catalytic sites of the respiratory complexes.</text>
</comment>
<dbReference type="GO" id="GO:0048039">
    <property type="term" value="F:ubiquinone binding"/>
    <property type="evidence" value="ECO:0007669"/>
    <property type="project" value="InterPro"/>
</dbReference>
<feature type="region of interest" description="Disordered" evidence="4">
    <location>
        <begin position="135"/>
        <end position="160"/>
    </location>
</feature>
<dbReference type="InterPro" id="IPR044996">
    <property type="entry name" value="COQ10-like"/>
</dbReference>
<evidence type="ECO:0000313" key="6">
    <source>
        <dbReference type="EMBL" id="KDQ64464.1"/>
    </source>
</evidence>
<feature type="compositionally biased region" description="Polar residues" evidence="4">
    <location>
        <begin position="136"/>
        <end position="159"/>
    </location>
</feature>
<dbReference type="FunCoup" id="A0A067QC06">
    <property type="interactions" value="199"/>
</dbReference>
<gene>
    <name evidence="6" type="ORF">JAAARDRAFT_28095</name>
</gene>
<dbReference type="OrthoDB" id="292693at2759"/>
<keyword evidence="7" id="KW-1185">Reference proteome</keyword>
<dbReference type="STRING" id="933084.A0A067QC06"/>
<dbReference type="AlphaFoldDB" id="A0A067QC06"/>
<dbReference type="EMBL" id="KL197709">
    <property type="protein sequence ID" value="KDQ64464.1"/>
    <property type="molecule type" value="Genomic_DNA"/>
</dbReference>
<dbReference type="SUPFAM" id="SSF55961">
    <property type="entry name" value="Bet v1-like"/>
    <property type="match status" value="1"/>
</dbReference>
<dbReference type="PANTHER" id="PTHR12901">
    <property type="entry name" value="SPERM PROTEIN HOMOLOG"/>
    <property type="match status" value="1"/>
</dbReference>
<dbReference type="InterPro" id="IPR023393">
    <property type="entry name" value="START-like_dom_sf"/>
</dbReference>
<dbReference type="GO" id="GO:0005739">
    <property type="term" value="C:mitochondrion"/>
    <property type="evidence" value="ECO:0007669"/>
    <property type="project" value="TreeGrafter"/>
</dbReference>